<dbReference type="RefSeq" id="WP_063204555.1">
    <property type="nucleotide sequence ID" value="NZ_LUKD01000001.1"/>
</dbReference>
<reference evidence="2 3" key="1">
    <citation type="submission" date="2016-03" db="EMBL/GenBank/DDBJ databases">
        <authorList>
            <person name="Ploux O."/>
        </authorList>
    </citation>
    <scope>NUCLEOTIDE SEQUENCE [LARGE SCALE GENOMIC DNA]</scope>
    <source>
        <strain evidence="2 3">EC13</strain>
    </source>
</reference>
<dbReference type="Proteomes" id="UP000075799">
    <property type="component" value="Unassembled WGS sequence"/>
</dbReference>
<feature type="chain" id="PRO_5007834335" evidence="1">
    <location>
        <begin position="19"/>
        <end position="91"/>
    </location>
</feature>
<evidence type="ECO:0000313" key="2">
    <source>
        <dbReference type="EMBL" id="KYG67851.1"/>
    </source>
</evidence>
<evidence type="ECO:0000256" key="1">
    <source>
        <dbReference type="SAM" id="SignalP"/>
    </source>
</evidence>
<dbReference type="EMBL" id="LUKD01000001">
    <property type="protein sequence ID" value="KYG67851.1"/>
    <property type="molecule type" value="Genomic_DNA"/>
</dbReference>
<feature type="signal peptide" evidence="1">
    <location>
        <begin position="1"/>
        <end position="18"/>
    </location>
</feature>
<name>A0A162GD50_BDEBC</name>
<dbReference type="AlphaFoldDB" id="A0A162GD50"/>
<accession>A0A162GD50</accession>
<evidence type="ECO:0000313" key="3">
    <source>
        <dbReference type="Proteomes" id="UP000075799"/>
    </source>
</evidence>
<organism evidence="2 3">
    <name type="scientific">Bdellovibrio bacteriovorus</name>
    <dbReference type="NCBI Taxonomy" id="959"/>
    <lineage>
        <taxon>Bacteria</taxon>
        <taxon>Pseudomonadati</taxon>
        <taxon>Bdellovibrionota</taxon>
        <taxon>Bdellovibrionia</taxon>
        <taxon>Bdellovibrionales</taxon>
        <taxon>Pseudobdellovibrionaceae</taxon>
        <taxon>Bdellovibrio</taxon>
    </lineage>
</organism>
<protein>
    <submittedName>
        <fullName evidence="2">Uncharacterized protein</fullName>
    </submittedName>
</protein>
<keyword evidence="1" id="KW-0732">Signal</keyword>
<gene>
    <name evidence="2" type="ORF">AZI87_00795</name>
</gene>
<proteinExistence type="predicted"/>
<sequence length="91" mass="9845">MKWIIASTLLLSPLFSFAQNKCEAEAVGYAREYMDENYGSNSSPSNIYGSGVVDAKGVISYGIEFVLAGGESIVVVPMMFSDCDLLDIQGY</sequence>
<comment type="caution">
    <text evidence="2">The sequence shown here is derived from an EMBL/GenBank/DDBJ whole genome shotgun (WGS) entry which is preliminary data.</text>
</comment>